<protein>
    <recommendedName>
        <fullName evidence="5">Large ribosomal subunit protein uL4 C-terminal domain-containing protein</fullName>
    </recommendedName>
</protein>
<dbReference type="SUPFAM" id="SSF52166">
    <property type="entry name" value="Ribosomal protein L4"/>
    <property type="match status" value="1"/>
</dbReference>
<dbReference type="Gene3D" id="3.40.1370.10">
    <property type="match status" value="1"/>
</dbReference>
<evidence type="ECO:0000256" key="2">
    <source>
        <dbReference type="ARBA" id="ARBA00022980"/>
    </source>
</evidence>
<dbReference type="OrthoDB" id="10259785at2759"/>
<keyword evidence="2" id="KW-0689">Ribosomal protein</keyword>
<evidence type="ECO:0000256" key="1">
    <source>
        <dbReference type="ARBA" id="ARBA00010528"/>
    </source>
</evidence>
<dbReference type="InterPro" id="IPR023574">
    <property type="entry name" value="Ribosomal_uL4_dom_sf"/>
</dbReference>
<gene>
    <name evidence="6" type="ORF">AC578_1247</name>
</gene>
<proteinExistence type="inferred from homology"/>
<dbReference type="AlphaFoldDB" id="A0A139H897"/>
<dbReference type="EMBL" id="LFZN01000108">
    <property type="protein sequence ID" value="KXS98690.1"/>
    <property type="molecule type" value="Genomic_DNA"/>
</dbReference>
<dbReference type="GO" id="GO:1990904">
    <property type="term" value="C:ribonucleoprotein complex"/>
    <property type="evidence" value="ECO:0007669"/>
    <property type="project" value="UniProtKB-KW"/>
</dbReference>
<comment type="caution">
    <text evidence="6">The sequence shown here is derived from an EMBL/GenBank/DDBJ whole genome shotgun (WGS) entry which is preliminary data.</text>
</comment>
<dbReference type="InterPro" id="IPR013000">
    <property type="entry name" value="Ribosomal_uL4_euk/arc_CS"/>
</dbReference>
<dbReference type="Proteomes" id="UP000070133">
    <property type="component" value="Unassembled WGS sequence"/>
</dbReference>
<reference evidence="6 7" key="1">
    <citation type="submission" date="2015-07" db="EMBL/GenBank/DDBJ databases">
        <title>Comparative genomics of the Sigatoka disease complex on banana suggests a link between parallel evolutionary changes in Pseudocercospora fijiensis and Pseudocercospora eumusae and increased virulence on the banana host.</title>
        <authorList>
            <person name="Chang T.-C."/>
            <person name="Salvucci A."/>
            <person name="Crous P.W."/>
            <person name="Stergiopoulos I."/>
        </authorList>
    </citation>
    <scope>NUCLEOTIDE SEQUENCE [LARGE SCALE GENOMIC DNA]</scope>
    <source>
        <strain evidence="6 7">CBS 114824</strain>
    </source>
</reference>
<comment type="similarity">
    <text evidence="1">Belongs to the universal ribosomal protein uL4 family.</text>
</comment>
<evidence type="ECO:0000313" key="7">
    <source>
        <dbReference type="Proteomes" id="UP000070133"/>
    </source>
</evidence>
<dbReference type="GO" id="GO:0005840">
    <property type="term" value="C:ribosome"/>
    <property type="evidence" value="ECO:0007669"/>
    <property type="project" value="UniProtKB-KW"/>
</dbReference>
<keyword evidence="7" id="KW-1185">Reference proteome</keyword>
<evidence type="ECO:0000313" key="6">
    <source>
        <dbReference type="EMBL" id="KXS98690.1"/>
    </source>
</evidence>
<accession>A0A139H897</accession>
<keyword evidence="3" id="KW-0687">Ribonucleoprotein</keyword>
<evidence type="ECO:0000259" key="5">
    <source>
        <dbReference type="Pfam" id="PF14374"/>
    </source>
</evidence>
<dbReference type="Pfam" id="PF14374">
    <property type="entry name" value="Ribos_L4_asso_C"/>
    <property type="match status" value="1"/>
</dbReference>
<name>A0A139H897_9PEZI</name>
<dbReference type="PROSITE" id="PS00939">
    <property type="entry name" value="RIBOSOMAL_L1E"/>
    <property type="match status" value="1"/>
</dbReference>
<feature type="domain" description="Large ribosomal subunit protein uL4 C-terminal" evidence="5">
    <location>
        <begin position="281"/>
        <end position="354"/>
    </location>
</feature>
<evidence type="ECO:0000256" key="3">
    <source>
        <dbReference type="ARBA" id="ARBA00023274"/>
    </source>
</evidence>
<dbReference type="Pfam" id="PF00573">
    <property type="entry name" value="Ribosomal_L4"/>
    <property type="match status" value="1"/>
</dbReference>
<organism evidence="6 7">
    <name type="scientific">Pseudocercospora eumusae</name>
    <dbReference type="NCBI Taxonomy" id="321146"/>
    <lineage>
        <taxon>Eukaryota</taxon>
        <taxon>Fungi</taxon>
        <taxon>Dikarya</taxon>
        <taxon>Ascomycota</taxon>
        <taxon>Pezizomycotina</taxon>
        <taxon>Dothideomycetes</taxon>
        <taxon>Dothideomycetidae</taxon>
        <taxon>Mycosphaerellales</taxon>
        <taxon>Mycosphaerellaceae</taxon>
        <taxon>Pseudocercospora</taxon>
    </lineage>
</organism>
<dbReference type="InterPro" id="IPR025755">
    <property type="entry name" value="Ribos_uL4_C_dom"/>
</dbReference>
<dbReference type="PANTHER" id="PTHR19431">
    <property type="entry name" value="60S RIBOSOMAL PROTEIN L4"/>
    <property type="match status" value="1"/>
</dbReference>
<dbReference type="InterPro" id="IPR002136">
    <property type="entry name" value="Ribosomal_uL4"/>
</dbReference>
<feature type="region of interest" description="Disordered" evidence="4">
    <location>
        <begin position="46"/>
        <end position="68"/>
    </location>
</feature>
<sequence length="371" mass="39949">MSSRPTVTIIGADGAPSKDTHPLPNVFKAPIRPDIVQQVHTGMAKNKRQPYAVSEKAGHQTSAESWGTGRAVARIPRVSGGGTHRAGQAAFGNMCRSGRMFAPTKVWRKWHQKINLGQKRFATASAIAASSSAALLLARGHRINEVPEVPLVISSTAFSNAAVKKTSAAVALLKAAGAGPDLEKVKASRKLRAGKGKLRNRRHTQRRGPLVIYEPEKDGRELVSAFRNIPGVETCPVYALNLLQLAPGGHLGRFVIWTSSAFAALDTIYGSTTEPSALKRDFLLPSNVVAQPDIAKLINSSEVQSVLRPVKGSAITKRTVVQKKNPLHNKQVLLRLNPYAKAYASQGLGHVKSTDKPIAKDKAYEATLHEN</sequence>
<dbReference type="InterPro" id="IPR045240">
    <property type="entry name" value="Ribosomal_uL4_euk/arch"/>
</dbReference>
<dbReference type="STRING" id="321146.A0A139H897"/>
<dbReference type="GO" id="GO:0006412">
    <property type="term" value="P:translation"/>
    <property type="evidence" value="ECO:0007669"/>
    <property type="project" value="InterPro"/>
</dbReference>
<dbReference type="GO" id="GO:0003735">
    <property type="term" value="F:structural constituent of ribosome"/>
    <property type="evidence" value="ECO:0007669"/>
    <property type="project" value="InterPro"/>
</dbReference>
<dbReference type="FunFam" id="3.40.1370.10:FF:000002">
    <property type="entry name" value="60S ribosomal protein L4"/>
    <property type="match status" value="1"/>
</dbReference>
<feature type="region of interest" description="Disordered" evidence="4">
    <location>
        <begin position="1"/>
        <end position="25"/>
    </location>
</feature>
<evidence type="ECO:0000256" key="4">
    <source>
        <dbReference type="SAM" id="MobiDB-lite"/>
    </source>
</evidence>